<dbReference type="Pfam" id="PF00106">
    <property type="entry name" value="adh_short"/>
    <property type="match status" value="1"/>
</dbReference>
<reference evidence="3 4" key="1">
    <citation type="submission" date="2016-07" db="EMBL/GenBank/DDBJ databases">
        <title>Pervasive Adenine N6-methylation of Active Genes in Fungi.</title>
        <authorList>
            <consortium name="DOE Joint Genome Institute"/>
            <person name="Mondo S.J."/>
            <person name="Dannebaum R.O."/>
            <person name="Kuo R.C."/>
            <person name="Labutti K."/>
            <person name="Haridas S."/>
            <person name="Kuo A."/>
            <person name="Salamov A."/>
            <person name="Ahrendt S.R."/>
            <person name="Lipzen A."/>
            <person name="Sullivan W."/>
            <person name="Andreopoulos W.B."/>
            <person name="Clum A."/>
            <person name="Lindquist E."/>
            <person name="Daum C."/>
            <person name="Ramamoorthy G.K."/>
            <person name="Gryganskyi A."/>
            <person name="Culley D."/>
            <person name="Magnuson J.K."/>
            <person name="James T.Y."/>
            <person name="O'Malley M.A."/>
            <person name="Stajich J.E."/>
            <person name="Spatafora J.W."/>
            <person name="Visel A."/>
            <person name="Grigoriev I.V."/>
        </authorList>
    </citation>
    <scope>NUCLEOTIDE SEQUENCE [LARGE SCALE GENOMIC DNA]</scope>
    <source>
        <strain evidence="3 4">NRRL 3301</strain>
    </source>
</reference>
<dbReference type="PANTHER" id="PTHR44229:SF4">
    <property type="entry name" value="15-HYDROXYPROSTAGLANDIN DEHYDROGENASE [NAD(+)]"/>
    <property type="match status" value="1"/>
</dbReference>
<dbReference type="PANTHER" id="PTHR44229">
    <property type="entry name" value="15-HYDROXYPROSTAGLANDIN DEHYDROGENASE [NAD(+)]"/>
    <property type="match status" value="1"/>
</dbReference>
<accession>A0A1X2G765</accession>
<dbReference type="AlphaFoldDB" id="A0A1X2G765"/>
<dbReference type="OrthoDB" id="5840532at2759"/>
<sequence>MLGKTVLITGGANGIGKAVAQSYRQRGANVVIGDIQDNQGKAVVDEMNEEAGKKVALYVHCDVRHYKDNIRLFCAADKAFGHVDFAFLNAGIGNTCNTIFAPLDDDRENRLIDVDLTAVVKGTKVALLHMAAHGGSIVVTASVCSFMTPPPFSVYNAAKHGVVGWVRSLNYMPAVCNVRINAICPAWIDTELLADFGKRGEEPYWKVVDVLPRASMKTLIEAVDQCVQDETKSGATLLVMPDGVKDHPQTAMFESMMDEVTLLAVDAYGPEMVARYKHELAVALREYESMKE</sequence>
<name>A0A1X2G765_9FUNG</name>
<comment type="similarity">
    <text evidence="1">Belongs to the short-chain dehydrogenases/reductases (SDR) family.</text>
</comment>
<gene>
    <name evidence="3" type="ORF">DM01DRAFT_1410705</name>
</gene>
<evidence type="ECO:0000313" key="3">
    <source>
        <dbReference type="EMBL" id="ORX46034.1"/>
    </source>
</evidence>
<keyword evidence="4" id="KW-1185">Reference proteome</keyword>
<dbReference type="InterPro" id="IPR002347">
    <property type="entry name" value="SDR_fam"/>
</dbReference>
<keyword evidence="2" id="KW-0560">Oxidoreductase</keyword>
<protein>
    <submittedName>
        <fullName evidence="3">NAD(P)-binding protein</fullName>
    </submittedName>
</protein>
<dbReference type="SUPFAM" id="SSF51735">
    <property type="entry name" value="NAD(P)-binding Rossmann-fold domains"/>
    <property type="match status" value="1"/>
</dbReference>
<evidence type="ECO:0000313" key="4">
    <source>
        <dbReference type="Proteomes" id="UP000242146"/>
    </source>
</evidence>
<dbReference type="STRING" id="101127.A0A1X2G765"/>
<dbReference type="Proteomes" id="UP000242146">
    <property type="component" value="Unassembled WGS sequence"/>
</dbReference>
<dbReference type="Gene3D" id="3.40.50.720">
    <property type="entry name" value="NAD(P)-binding Rossmann-like Domain"/>
    <property type="match status" value="1"/>
</dbReference>
<dbReference type="GO" id="GO:0005737">
    <property type="term" value="C:cytoplasm"/>
    <property type="evidence" value="ECO:0007669"/>
    <property type="project" value="TreeGrafter"/>
</dbReference>
<dbReference type="InterPro" id="IPR036291">
    <property type="entry name" value="NAD(P)-bd_dom_sf"/>
</dbReference>
<dbReference type="EMBL" id="MCGT01000039">
    <property type="protein sequence ID" value="ORX46034.1"/>
    <property type="molecule type" value="Genomic_DNA"/>
</dbReference>
<evidence type="ECO:0000256" key="1">
    <source>
        <dbReference type="ARBA" id="ARBA00006484"/>
    </source>
</evidence>
<proteinExistence type="inferred from homology"/>
<organism evidence="3 4">
    <name type="scientific">Hesseltinella vesiculosa</name>
    <dbReference type="NCBI Taxonomy" id="101127"/>
    <lineage>
        <taxon>Eukaryota</taxon>
        <taxon>Fungi</taxon>
        <taxon>Fungi incertae sedis</taxon>
        <taxon>Mucoromycota</taxon>
        <taxon>Mucoromycotina</taxon>
        <taxon>Mucoromycetes</taxon>
        <taxon>Mucorales</taxon>
        <taxon>Cunninghamellaceae</taxon>
        <taxon>Hesseltinella</taxon>
    </lineage>
</organism>
<comment type="caution">
    <text evidence="3">The sequence shown here is derived from an EMBL/GenBank/DDBJ whole genome shotgun (WGS) entry which is preliminary data.</text>
</comment>
<dbReference type="PRINTS" id="PR00081">
    <property type="entry name" value="GDHRDH"/>
</dbReference>
<evidence type="ECO:0000256" key="2">
    <source>
        <dbReference type="ARBA" id="ARBA00023002"/>
    </source>
</evidence>
<dbReference type="GO" id="GO:0016616">
    <property type="term" value="F:oxidoreductase activity, acting on the CH-OH group of donors, NAD or NADP as acceptor"/>
    <property type="evidence" value="ECO:0007669"/>
    <property type="project" value="TreeGrafter"/>
</dbReference>